<dbReference type="InterPro" id="IPR036265">
    <property type="entry name" value="HIT-like_sf"/>
</dbReference>
<dbReference type="PANTHER" id="PTHR38420">
    <property type="entry name" value="AP-4-A PHOSPHORYLASE II"/>
    <property type="match status" value="1"/>
</dbReference>
<proteinExistence type="predicted"/>
<dbReference type="Proteomes" id="UP000019478">
    <property type="component" value="Unassembled WGS sequence"/>
</dbReference>
<protein>
    <submittedName>
        <fullName evidence="3">Uncharacterized protein</fullName>
    </submittedName>
</protein>
<dbReference type="SUPFAM" id="SSF54197">
    <property type="entry name" value="HIT-like"/>
    <property type="match status" value="1"/>
</dbReference>
<dbReference type="Pfam" id="PF19327">
    <property type="entry name" value="Ap4A_phos_N"/>
    <property type="match status" value="1"/>
</dbReference>
<dbReference type="InterPro" id="IPR045759">
    <property type="entry name" value="Ap4A_phos1/2_N"/>
</dbReference>
<sequence length="349" mass="38866">MSERDMLLDLAEPLQKLVTEKFRTAYRDKSILFSETTVASLRSQCGAPFQLRYCPALARKPNADGPEKKEPGAPKFDPFADPPEELLVASIPANRTSHNLVLNKFPVIQNHFIIATKANKPQTAILEEDDIRITHACLRAWRNEQHGPTESRLFSFFNSGEHSGASQPHRHLQFLPVEDMSSLAAPGWELLLDRMTVRAHPDVPLFRDPTLPFLHFSTPLEDDLSSTNLYSKYLLLLKSALSAARFPDQPLDQNVEVEKDGQTVLSYNLAMTTERMAICPRSREAVAIPGAGSESSVALNGTILAGTLMVKYEVEWDTLRRNPSLLDGMLASTGFPPASWERSNNGTRS</sequence>
<dbReference type="AlphaFoldDB" id="W9XMV2"/>
<dbReference type="RefSeq" id="XP_007737746.1">
    <property type="nucleotide sequence ID" value="XM_007739556.1"/>
</dbReference>
<reference evidence="3 4" key="1">
    <citation type="submission" date="2013-03" db="EMBL/GenBank/DDBJ databases">
        <title>The Genome Sequence of Capronia epimyces CBS 606.96.</title>
        <authorList>
            <consortium name="The Broad Institute Genomics Platform"/>
            <person name="Cuomo C."/>
            <person name="de Hoog S."/>
            <person name="Gorbushina A."/>
            <person name="Walker B."/>
            <person name="Young S.K."/>
            <person name="Zeng Q."/>
            <person name="Gargeya S."/>
            <person name="Fitzgerald M."/>
            <person name="Haas B."/>
            <person name="Abouelleil A."/>
            <person name="Allen A.W."/>
            <person name="Alvarado L."/>
            <person name="Arachchi H.M."/>
            <person name="Berlin A.M."/>
            <person name="Chapman S.B."/>
            <person name="Gainer-Dewar J."/>
            <person name="Goldberg J."/>
            <person name="Griggs A."/>
            <person name="Gujja S."/>
            <person name="Hansen M."/>
            <person name="Howarth C."/>
            <person name="Imamovic A."/>
            <person name="Ireland A."/>
            <person name="Larimer J."/>
            <person name="McCowan C."/>
            <person name="Murphy C."/>
            <person name="Pearson M."/>
            <person name="Poon T.W."/>
            <person name="Priest M."/>
            <person name="Roberts A."/>
            <person name="Saif S."/>
            <person name="Shea T."/>
            <person name="Sisk P."/>
            <person name="Sykes S."/>
            <person name="Wortman J."/>
            <person name="Nusbaum C."/>
            <person name="Birren B."/>
        </authorList>
    </citation>
    <scope>NUCLEOTIDE SEQUENCE [LARGE SCALE GENOMIC DNA]</scope>
    <source>
        <strain evidence="3 4">CBS 606.96</strain>
    </source>
</reference>
<dbReference type="InterPro" id="IPR019200">
    <property type="entry name" value="ATP_adenylylTrfase_C"/>
</dbReference>
<dbReference type="OrthoDB" id="10267950at2759"/>
<organism evidence="3 4">
    <name type="scientific">Capronia epimyces CBS 606.96</name>
    <dbReference type="NCBI Taxonomy" id="1182542"/>
    <lineage>
        <taxon>Eukaryota</taxon>
        <taxon>Fungi</taxon>
        <taxon>Dikarya</taxon>
        <taxon>Ascomycota</taxon>
        <taxon>Pezizomycotina</taxon>
        <taxon>Eurotiomycetes</taxon>
        <taxon>Chaetothyriomycetidae</taxon>
        <taxon>Chaetothyriales</taxon>
        <taxon>Herpotrichiellaceae</taxon>
        <taxon>Capronia</taxon>
    </lineage>
</organism>
<dbReference type="PANTHER" id="PTHR38420:SF3">
    <property type="entry name" value="5',5'''-P-1,P-4-TETRAPHOSPHATE PHOSPHORYLASE 2"/>
    <property type="match status" value="1"/>
</dbReference>
<dbReference type="GeneID" id="19173546"/>
<name>W9XMV2_9EURO</name>
<accession>W9XMV2</accession>
<feature type="domain" description="Ap4A phosphorylase 1/2 N-terminal" evidence="2">
    <location>
        <begin position="13"/>
        <end position="178"/>
    </location>
</feature>
<dbReference type="EMBL" id="AMGY01000009">
    <property type="protein sequence ID" value="EXJ78301.1"/>
    <property type="molecule type" value="Genomic_DNA"/>
</dbReference>
<dbReference type="InterPro" id="IPR009163">
    <property type="entry name" value="Ap4A_phos1/2"/>
</dbReference>
<evidence type="ECO:0000259" key="2">
    <source>
        <dbReference type="Pfam" id="PF19327"/>
    </source>
</evidence>
<dbReference type="HOGENOM" id="CLU_049915_2_1_1"/>
<evidence type="ECO:0000313" key="4">
    <source>
        <dbReference type="Proteomes" id="UP000019478"/>
    </source>
</evidence>
<gene>
    <name evidence="3" type="ORF">A1O3_09462</name>
</gene>
<evidence type="ECO:0000259" key="1">
    <source>
        <dbReference type="Pfam" id="PF09830"/>
    </source>
</evidence>
<dbReference type="Gene3D" id="3.30.428.70">
    <property type="match status" value="1"/>
</dbReference>
<dbReference type="STRING" id="1182542.W9XMV2"/>
<evidence type="ECO:0000313" key="3">
    <source>
        <dbReference type="EMBL" id="EXJ78301.1"/>
    </source>
</evidence>
<comment type="caution">
    <text evidence="3">The sequence shown here is derived from an EMBL/GenBank/DDBJ whole genome shotgun (WGS) entry which is preliminary data.</text>
</comment>
<dbReference type="Pfam" id="PF09830">
    <property type="entry name" value="ATP_transf"/>
    <property type="match status" value="1"/>
</dbReference>
<dbReference type="eggNOG" id="ENOG502QRAQ">
    <property type="taxonomic scope" value="Eukaryota"/>
</dbReference>
<dbReference type="GO" id="GO:0009117">
    <property type="term" value="P:nucleotide metabolic process"/>
    <property type="evidence" value="ECO:0007669"/>
    <property type="project" value="InterPro"/>
</dbReference>
<dbReference type="GO" id="GO:0005524">
    <property type="term" value="F:ATP binding"/>
    <property type="evidence" value="ECO:0007669"/>
    <property type="project" value="InterPro"/>
</dbReference>
<keyword evidence="4" id="KW-1185">Reference proteome</keyword>
<dbReference type="InterPro" id="IPR043171">
    <property type="entry name" value="Ap4A_phos1/2-like"/>
</dbReference>
<feature type="domain" description="ATP adenylyltransferase C-terminal" evidence="1">
    <location>
        <begin position="209"/>
        <end position="336"/>
    </location>
</feature>
<dbReference type="GO" id="GO:0003877">
    <property type="term" value="F:ATP:ADP adenylyltransferase activity"/>
    <property type="evidence" value="ECO:0007669"/>
    <property type="project" value="InterPro"/>
</dbReference>